<keyword evidence="3" id="KW-1185">Reference proteome</keyword>
<evidence type="ECO:0000256" key="1">
    <source>
        <dbReference type="SAM" id="SignalP"/>
    </source>
</evidence>
<name>L0A909_DEIPD</name>
<organism evidence="2 3">
    <name type="scientific">Deinococcus peraridilitoris (strain DSM 19664 / LMG 22246 / CIP 109416 / KR-200)</name>
    <dbReference type="NCBI Taxonomy" id="937777"/>
    <lineage>
        <taxon>Bacteria</taxon>
        <taxon>Thermotogati</taxon>
        <taxon>Deinococcota</taxon>
        <taxon>Deinococci</taxon>
        <taxon>Deinococcales</taxon>
        <taxon>Deinococcaceae</taxon>
        <taxon>Deinococcus</taxon>
    </lineage>
</organism>
<dbReference type="AlphaFoldDB" id="L0A909"/>
<dbReference type="EMBL" id="CP003383">
    <property type="protein sequence ID" value="AFZ69550.1"/>
    <property type="molecule type" value="Genomic_DNA"/>
</dbReference>
<feature type="chain" id="PRO_5003939667" evidence="1">
    <location>
        <begin position="22"/>
        <end position="445"/>
    </location>
</feature>
<gene>
    <name evidence="2" type="ordered locus">Deipe_4186</name>
</gene>
<dbReference type="HOGENOM" id="CLU_614994_0_0_0"/>
<proteinExistence type="predicted"/>
<accession>L0A909</accession>
<dbReference type="KEGG" id="dpd:Deipe_4186"/>
<reference evidence="3" key="1">
    <citation type="submission" date="2012-03" db="EMBL/GenBank/DDBJ databases">
        <title>Complete sequence of plasmid 1 of Deinococcus peraridilitoris DSM 19664.</title>
        <authorList>
            <person name="Lucas S."/>
            <person name="Copeland A."/>
            <person name="Lapidus A."/>
            <person name="Glavina del Rio T."/>
            <person name="Dalin E."/>
            <person name="Tice H."/>
            <person name="Bruce D."/>
            <person name="Goodwin L."/>
            <person name="Pitluck S."/>
            <person name="Peters L."/>
            <person name="Mikhailova N."/>
            <person name="Lu M."/>
            <person name="Kyrpides N."/>
            <person name="Mavromatis K."/>
            <person name="Ivanova N."/>
            <person name="Brettin T."/>
            <person name="Detter J.C."/>
            <person name="Han C."/>
            <person name="Larimer F."/>
            <person name="Land M."/>
            <person name="Hauser L."/>
            <person name="Markowitz V."/>
            <person name="Cheng J.-F."/>
            <person name="Hugenholtz P."/>
            <person name="Woyke T."/>
            <person name="Wu D."/>
            <person name="Pukall R."/>
            <person name="Steenblock K."/>
            <person name="Brambilla E."/>
            <person name="Klenk H.-P."/>
            <person name="Eisen J.A."/>
        </authorList>
    </citation>
    <scope>NUCLEOTIDE SEQUENCE [LARGE SCALE GENOMIC DNA]</scope>
    <source>
        <strain evidence="3">DSM 19664 / LMG 22246 / CIP 109416 / KR-200</strain>
        <plasmid evidence="3">Plasmid pDEIPE01</plasmid>
    </source>
</reference>
<evidence type="ECO:0000313" key="2">
    <source>
        <dbReference type="EMBL" id="AFZ69550.1"/>
    </source>
</evidence>
<geneLocation type="plasmid" evidence="2 3">
    <name>pDEIPE01</name>
</geneLocation>
<feature type="signal peptide" evidence="1">
    <location>
        <begin position="1"/>
        <end position="21"/>
    </location>
</feature>
<dbReference type="RefSeq" id="WP_015231451.1">
    <property type="nucleotide sequence ID" value="NC_019789.1"/>
</dbReference>
<evidence type="ECO:0000313" key="3">
    <source>
        <dbReference type="Proteomes" id="UP000010467"/>
    </source>
</evidence>
<dbReference type="OrthoDB" id="9807064at2"/>
<dbReference type="Proteomes" id="UP000010467">
    <property type="component" value="Plasmid pDEIPE01"/>
</dbReference>
<keyword evidence="1" id="KW-0732">Signal</keyword>
<protein>
    <submittedName>
        <fullName evidence="2">Uncharacterized protein</fullName>
    </submittedName>
</protein>
<sequence length="445" mass="49447">MTSRPALITVLLTATLLGQTAAQQQSVLSGRTNGVAWTLYGPGPLPNLSAQSSQLRLSAPPQATVLGAKYQQDAQNALLVYRQNAPLRTTFDFHDQQLRAQGFTRSNMNLTGNDARASYTRNGSSLQLTLTHSDTTHNVYRAQLELSELTSLNATNTSRDASAAPGNALLSDEGNTDRLGYLVFGPVALDNLQRDEKVIRLSVPQGATLVDAQKEDEDIRLSFRSTQTLAQITEFYSRQFQAQGFERMPSTAANEPQKTGATFSRTNTRNRIEWTAEREENGTYQLLFNFEGARDGNTVSGQERGVPFANTTPSQNTEAAPLYSHEMNGLRYDLYGPDFRMDTLTRDEQRVRLAVPPSATNIDRPALIDNDVTLEFASPQPLREVFDHYDRQFRQQGFSQVSGQLTESATEIIARYARGDRTVRFTVERETGTPARYVVTLDFTP</sequence>
<dbReference type="PATRIC" id="fig|937777.3.peg.4215"/>
<keyword evidence="2" id="KW-0614">Plasmid</keyword>